<reference evidence="4" key="1">
    <citation type="submission" date="2023-07" db="EMBL/GenBank/DDBJ databases">
        <title>Gilvimarinus algae sp. nov., isolated from the surface of Kelp.</title>
        <authorList>
            <person name="Sun Y.Y."/>
            <person name="Gong Y."/>
            <person name="Du Z.J."/>
        </authorList>
    </citation>
    <scope>NUCLEOTIDE SEQUENCE</scope>
    <source>
        <strain evidence="4">SDUM040014</strain>
    </source>
</reference>
<keyword evidence="4" id="KW-0328">Glycosyltransferase</keyword>
<dbReference type="EC" id="2.4.2.8" evidence="4"/>
<evidence type="ECO:0000256" key="1">
    <source>
        <dbReference type="ARBA" id="ARBA00048811"/>
    </source>
</evidence>
<comment type="catalytic activity">
    <reaction evidence="2">
        <text>IMP + diphosphate = hypoxanthine + 5-phospho-alpha-D-ribose 1-diphosphate</text>
        <dbReference type="Rhea" id="RHEA:17973"/>
        <dbReference type="ChEBI" id="CHEBI:17368"/>
        <dbReference type="ChEBI" id="CHEBI:33019"/>
        <dbReference type="ChEBI" id="CHEBI:58017"/>
        <dbReference type="ChEBI" id="CHEBI:58053"/>
        <dbReference type="EC" id="2.4.2.8"/>
    </reaction>
    <physiologicalReaction direction="right-to-left" evidence="2">
        <dbReference type="Rhea" id="RHEA:17975"/>
    </physiologicalReaction>
</comment>
<dbReference type="EMBL" id="JAULRT010000062">
    <property type="protein sequence ID" value="MDO3384202.1"/>
    <property type="molecule type" value="Genomic_DNA"/>
</dbReference>
<name>A0ABT8TJD6_9GAMM</name>
<dbReference type="PANTHER" id="PTHR43340">
    <property type="entry name" value="HYPOXANTHINE-GUANINE PHOSPHORIBOSYLTRANSFERASE"/>
    <property type="match status" value="1"/>
</dbReference>
<accession>A0ABT8TJD6</accession>
<dbReference type="InterPro" id="IPR029057">
    <property type="entry name" value="PRTase-like"/>
</dbReference>
<dbReference type="InterPro" id="IPR050408">
    <property type="entry name" value="HGPRT"/>
</dbReference>
<gene>
    <name evidence="4" type="ORF">QWI16_18630</name>
</gene>
<dbReference type="Gene3D" id="3.40.50.2020">
    <property type="match status" value="1"/>
</dbReference>
<dbReference type="Proteomes" id="UP001168380">
    <property type="component" value="Unassembled WGS sequence"/>
</dbReference>
<keyword evidence="5" id="KW-1185">Reference proteome</keyword>
<organism evidence="4 5">
    <name type="scientific">Gilvimarinus algae</name>
    <dbReference type="NCBI Taxonomy" id="3058037"/>
    <lineage>
        <taxon>Bacteria</taxon>
        <taxon>Pseudomonadati</taxon>
        <taxon>Pseudomonadota</taxon>
        <taxon>Gammaproteobacteria</taxon>
        <taxon>Cellvibrionales</taxon>
        <taxon>Cellvibrionaceae</taxon>
        <taxon>Gilvimarinus</taxon>
    </lineage>
</organism>
<dbReference type="SUPFAM" id="SSF53271">
    <property type="entry name" value="PRTase-like"/>
    <property type="match status" value="1"/>
</dbReference>
<evidence type="ECO:0000313" key="5">
    <source>
        <dbReference type="Proteomes" id="UP001168380"/>
    </source>
</evidence>
<sequence length="175" mass="19264">MSQLEDDCLFTQAEIERALDAMAEQINQHFSALAEPLVVLVIMKGALVTAGALLPRLKPRLLLDYVHASRYRDNKAGVDLHWSHKPSADLTGRTVLLVDDILDEGVTLKAIRDYCLTQGASRVGSAVLVKKRRAQPSLMEADFVALEVPDRFVYGFGMDNNELGRNAPGIYALAD</sequence>
<dbReference type="InterPro" id="IPR000836">
    <property type="entry name" value="PRTase_dom"/>
</dbReference>
<proteinExistence type="predicted"/>
<dbReference type="Pfam" id="PF00156">
    <property type="entry name" value="Pribosyltran"/>
    <property type="match status" value="1"/>
</dbReference>
<evidence type="ECO:0000256" key="2">
    <source>
        <dbReference type="ARBA" id="ARBA00049402"/>
    </source>
</evidence>
<feature type="domain" description="Phosphoribosyltransferase" evidence="3">
    <location>
        <begin position="12"/>
        <end position="159"/>
    </location>
</feature>
<dbReference type="CDD" id="cd06223">
    <property type="entry name" value="PRTases_typeI"/>
    <property type="match status" value="1"/>
</dbReference>
<dbReference type="GO" id="GO:0016757">
    <property type="term" value="F:glycosyltransferase activity"/>
    <property type="evidence" value="ECO:0007669"/>
    <property type="project" value="UniProtKB-KW"/>
</dbReference>
<dbReference type="PANTHER" id="PTHR43340:SF1">
    <property type="entry name" value="HYPOXANTHINE PHOSPHORIBOSYLTRANSFERASE"/>
    <property type="match status" value="1"/>
</dbReference>
<dbReference type="RefSeq" id="WP_302715572.1">
    <property type="nucleotide sequence ID" value="NZ_JAULRT010000062.1"/>
</dbReference>
<evidence type="ECO:0000313" key="4">
    <source>
        <dbReference type="EMBL" id="MDO3384202.1"/>
    </source>
</evidence>
<evidence type="ECO:0000259" key="3">
    <source>
        <dbReference type="Pfam" id="PF00156"/>
    </source>
</evidence>
<dbReference type="NCBIfam" id="NF006605">
    <property type="entry name" value="PRK09162.1"/>
    <property type="match status" value="1"/>
</dbReference>
<protein>
    <submittedName>
        <fullName evidence="4">Hypoxanthine-guanine phosphoribosyltransferase</fullName>
        <ecNumber evidence="4">2.4.2.8</ecNumber>
    </submittedName>
</protein>
<comment type="catalytic activity">
    <reaction evidence="1">
        <text>GMP + diphosphate = guanine + 5-phospho-alpha-D-ribose 1-diphosphate</text>
        <dbReference type="Rhea" id="RHEA:25424"/>
        <dbReference type="ChEBI" id="CHEBI:16235"/>
        <dbReference type="ChEBI" id="CHEBI:33019"/>
        <dbReference type="ChEBI" id="CHEBI:58017"/>
        <dbReference type="ChEBI" id="CHEBI:58115"/>
        <dbReference type="EC" id="2.4.2.8"/>
    </reaction>
    <physiologicalReaction direction="right-to-left" evidence="1">
        <dbReference type="Rhea" id="RHEA:25426"/>
    </physiologicalReaction>
</comment>
<comment type="caution">
    <text evidence="4">The sequence shown here is derived from an EMBL/GenBank/DDBJ whole genome shotgun (WGS) entry which is preliminary data.</text>
</comment>
<keyword evidence="4" id="KW-0808">Transferase</keyword>